<accession>A0A2M8PIG1</accession>
<evidence type="ECO:0000259" key="2">
    <source>
        <dbReference type="Pfam" id="PF01243"/>
    </source>
</evidence>
<protein>
    <submittedName>
        <fullName evidence="3">PPOX class F420-dependent oxidoreductase</fullName>
    </submittedName>
</protein>
<organism evidence="3 4">
    <name type="scientific">Candidatus Thermofonsia Clade 1 bacterium</name>
    <dbReference type="NCBI Taxonomy" id="2364210"/>
    <lineage>
        <taxon>Bacteria</taxon>
        <taxon>Bacillati</taxon>
        <taxon>Chloroflexota</taxon>
        <taxon>Candidatus Thermofontia</taxon>
        <taxon>Candidatus Thermofonsia Clade 1</taxon>
    </lineage>
</organism>
<dbReference type="PANTHER" id="PTHR35176:SF6">
    <property type="entry name" value="HEME OXYGENASE HI_0854-RELATED"/>
    <property type="match status" value="1"/>
</dbReference>
<gene>
    <name evidence="3" type="ORF">CUN49_00840</name>
</gene>
<evidence type="ECO:0000313" key="3">
    <source>
        <dbReference type="EMBL" id="PJF37335.1"/>
    </source>
</evidence>
<comment type="caution">
    <text evidence="3">The sequence shown here is derived from an EMBL/GenBank/DDBJ whole genome shotgun (WGS) entry which is preliminary data.</text>
</comment>
<sequence>MSLKIPEPLRDLFTRPIVCALATVMPDGQPQVTPVWFDFDGEHIIVNTARGRQKDRNMRRDAKVTLLIIDPENPYHWAEARGVVVEESEAGAHEVIKKLALKYRGREEYTLAEGEVRVTYKIAIHKLNGR</sequence>
<dbReference type="GO" id="GO:0016627">
    <property type="term" value="F:oxidoreductase activity, acting on the CH-CH group of donors"/>
    <property type="evidence" value="ECO:0007669"/>
    <property type="project" value="TreeGrafter"/>
</dbReference>
<dbReference type="InterPro" id="IPR019920">
    <property type="entry name" value="F420-binding_dom_put"/>
</dbReference>
<name>A0A2M8PIG1_9CHLR</name>
<keyword evidence="1" id="KW-0560">Oxidoreductase</keyword>
<dbReference type="GO" id="GO:0005829">
    <property type="term" value="C:cytosol"/>
    <property type="evidence" value="ECO:0007669"/>
    <property type="project" value="TreeGrafter"/>
</dbReference>
<dbReference type="Pfam" id="PF01243">
    <property type="entry name" value="PNPOx_N"/>
    <property type="match status" value="1"/>
</dbReference>
<dbReference type="GO" id="GO:0070967">
    <property type="term" value="F:coenzyme F420 binding"/>
    <property type="evidence" value="ECO:0007669"/>
    <property type="project" value="TreeGrafter"/>
</dbReference>
<reference evidence="3 4" key="1">
    <citation type="submission" date="2017-11" db="EMBL/GenBank/DDBJ databases">
        <title>Evolution of Phototrophy in the Chloroflexi Phylum Driven by Horizontal Gene Transfer.</title>
        <authorList>
            <person name="Ward L.M."/>
            <person name="Hemp J."/>
            <person name="Shih P.M."/>
            <person name="Mcglynn S.E."/>
            <person name="Fischer W."/>
        </authorList>
    </citation>
    <scope>NUCLEOTIDE SEQUENCE [LARGE SCALE GENOMIC DNA]</scope>
    <source>
        <strain evidence="3">JP3_13</strain>
    </source>
</reference>
<dbReference type="PANTHER" id="PTHR35176">
    <property type="entry name" value="HEME OXYGENASE HI_0854-RELATED"/>
    <property type="match status" value="1"/>
</dbReference>
<dbReference type="EMBL" id="PGTM01000005">
    <property type="protein sequence ID" value="PJF37335.1"/>
    <property type="molecule type" value="Genomic_DNA"/>
</dbReference>
<dbReference type="Gene3D" id="2.30.110.10">
    <property type="entry name" value="Electron Transport, Fmn-binding Protein, Chain A"/>
    <property type="match status" value="1"/>
</dbReference>
<proteinExistence type="predicted"/>
<evidence type="ECO:0000313" key="4">
    <source>
        <dbReference type="Proteomes" id="UP000229681"/>
    </source>
</evidence>
<dbReference type="InterPro" id="IPR011576">
    <property type="entry name" value="Pyridox_Oxase_N"/>
</dbReference>
<dbReference type="SUPFAM" id="SSF50475">
    <property type="entry name" value="FMN-binding split barrel"/>
    <property type="match status" value="1"/>
</dbReference>
<dbReference type="AlphaFoldDB" id="A0A2M8PIG1"/>
<dbReference type="Proteomes" id="UP000229681">
    <property type="component" value="Unassembled WGS sequence"/>
</dbReference>
<feature type="domain" description="Pyridoxamine 5'-phosphate oxidase N-terminal" evidence="2">
    <location>
        <begin position="6"/>
        <end position="105"/>
    </location>
</feature>
<dbReference type="InterPro" id="IPR012349">
    <property type="entry name" value="Split_barrel_FMN-bd"/>
</dbReference>
<evidence type="ECO:0000256" key="1">
    <source>
        <dbReference type="ARBA" id="ARBA00023002"/>
    </source>
</evidence>
<dbReference type="NCBIfam" id="TIGR03618">
    <property type="entry name" value="Rv1155_F420"/>
    <property type="match status" value="1"/>
</dbReference>
<dbReference type="InterPro" id="IPR052019">
    <property type="entry name" value="F420H2_bilvrd_red/Heme_oxyg"/>
</dbReference>